<dbReference type="Proteomes" id="UP000566819">
    <property type="component" value="Unassembled WGS sequence"/>
</dbReference>
<dbReference type="AlphaFoldDB" id="A0A8H4RKN1"/>
<dbReference type="EMBL" id="JAAMPI010000610">
    <property type="protein sequence ID" value="KAF4629932.1"/>
    <property type="molecule type" value="Genomic_DNA"/>
</dbReference>
<protein>
    <submittedName>
        <fullName evidence="2">Uncharacterized protein</fullName>
    </submittedName>
</protein>
<sequence>MKTVLAFFALCSLATALTCNRNNCNRAIYGTPVVATRIADCSSYFLTTVTEPASTNTVTQTVYTISGNDQYVPPVTPRSPAATTTPATVAPTAIPLYGAPISAIWSLACSCAGITASTTFVTASGAATTTSTTTVTVSSFEIQASATALTPNIKYLVPDESTTDSNYLGP</sequence>
<accession>A0A8H4RKN1</accession>
<keyword evidence="1" id="KW-0732">Signal</keyword>
<feature type="chain" id="PRO_5034569702" evidence="1">
    <location>
        <begin position="17"/>
        <end position="170"/>
    </location>
</feature>
<keyword evidence="3" id="KW-1185">Reference proteome</keyword>
<evidence type="ECO:0000256" key="1">
    <source>
        <dbReference type="SAM" id="SignalP"/>
    </source>
</evidence>
<evidence type="ECO:0000313" key="3">
    <source>
        <dbReference type="Proteomes" id="UP000566819"/>
    </source>
</evidence>
<evidence type="ECO:0000313" key="2">
    <source>
        <dbReference type="EMBL" id="KAF4629932.1"/>
    </source>
</evidence>
<gene>
    <name evidence="2" type="ORF">G7Y89_g8214</name>
</gene>
<feature type="signal peptide" evidence="1">
    <location>
        <begin position="1"/>
        <end position="16"/>
    </location>
</feature>
<organism evidence="2 3">
    <name type="scientific">Cudoniella acicularis</name>
    <dbReference type="NCBI Taxonomy" id="354080"/>
    <lineage>
        <taxon>Eukaryota</taxon>
        <taxon>Fungi</taxon>
        <taxon>Dikarya</taxon>
        <taxon>Ascomycota</taxon>
        <taxon>Pezizomycotina</taxon>
        <taxon>Leotiomycetes</taxon>
        <taxon>Helotiales</taxon>
        <taxon>Tricladiaceae</taxon>
        <taxon>Cudoniella</taxon>
    </lineage>
</organism>
<comment type="caution">
    <text evidence="2">The sequence shown here is derived from an EMBL/GenBank/DDBJ whole genome shotgun (WGS) entry which is preliminary data.</text>
</comment>
<proteinExistence type="predicted"/>
<dbReference type="OrthoDB" id="5596743at2759"/>
<reference evidence="2 3" key="1">
    <citation type="submission" date="2020-03" db="EMBL/GenBank/DDBJ databases">
        <title>Draft Genome Sequence of Cudoniella acicularis.</title>
        <authorList>
            <person name="Buettner E."/>
            <person name="Kellner H."/>
        </authorList>
    </citation>
    <scope>NUCLEOTIDE SEQUENCE [LARGE SCALE GENOMIC DNA]</scope>
    <source>
        <strain evidence="2 3">DSM 108380</strain>
    </source>
</reference>
<name>A0A8H4RKN1_9HELO</name>